<gene>
    <name evidence="1" type="ORF">LJ751_02640</name>
</gene>
<dbReference type="Pfam" id="PF12686">
    <property type="entry name" value="DUF3800"/>
    <property type="match status" value="1"/>
</dbReference>
<proteinExistence type="predicted"/>
<dbReference type="InterPro" id="IPR024524">
    <property type="entry name" value="DUF3800"/>
</dbReference>
<dbReference type="RefSeq" id="WP_227906721.1">
    <property type="nucleotide sequence ID" value="NZ_CP095461.1"/>
</dbReference>
<sequence>MADIYLYADETGNLDYAGQGKNGASTYFGFGTAVFTGNHGDALFGGMNLRAQLSADGLHLPEGFHAVNDKIATKNRVFQLIREQAPRFDSTFLYKAGAYSSVRSKGEMYLYKMAWFLHFKEIAKQVSTPDDTLYVIAGTFGTAARQTAAKVALEDVCNQIDRNIVLCVWKSSSSWGLQVADYGLWAIQRELENKTCTWLSPCVQPTLSTQFHPWGRAPRAVE</sequence>
<evidence type="ECO:0000313" key="2">
    <source>
        <dbReference type="Proteomes" id="UP001139264"/>
    </source>
</evidence>
<protein>
    <submittedName>
        <fullName evidence="1">DUF3800 domain-containing protein</fullName>
    </submittedName>
</protein>
<accession>A0A9X1S4Y7</accession>
<comment type="caution">
    <text evidence="1">The sequence shown here is derived from an EMBL/GenBank/DDBJ whole genome shotgun (WGS) entry which is preliminary data.</text>
</comment>
<dbReference type="Proteomes" id="UP001139264">
    <property type="component" value="Unassembled WGS sequence"/>
</dbReference>
<dbReference type="AlphaFoldDB" id="A0A9X1S4Y7"/>
<name>A0A9X1S4Y7_9MICC</name>
<dbReference type="EMBL" id="JAJFZP010000004">
    <property type="protein sequence ID" value="MCC3268258.1"/>
    <property type="molecule type" value="Genomic_DNA"/>
</dbReference>
<organism evidence="1 2">
    <name type="scientific">Arthrobacter gengyunqii</name>
    <dbReference type="NCBI Taxonomy" id="2886940"/>
    <lineage>
        <taxon>Bacteria</taxon>
        <taxon>Bacillati</taxon>
        <taxon>Actinomycetota</taxon>
        <taxon>Actinomycetes</taxon>
        <taxon>Micrococcales</taxon>
        <taxon>Micrococcaceae</taxon>
        <taxon>Arthrobacter</taxon>
    </lineage>
</organism>
<reference evidence="1" key="1">
    <citation type="submission" date="2021-10" db="EMBL/GenBank/DDBJ databases">
        <title>Novel species in genus Arthrobacter.</title>
        <authorList>
            <person name="Liu Y."/>
        </authorList>
    </citation>
    <scope>NUCLEOTIDE SEQUENCE</scope>
    <source>
        <strain evidence="1">Zg-Y809</strain>
    </source>
</reference>
<evidence type="ECO:0000313" key="1">
    <source>
        <dbReference type="EMBL" id="MCC3268258.1"/>
    </source>
</evidence>